<protein>
    <submittedName>
        <fullName evidence="1">Epoxyqueuosine reductase QueG</fullName>
    </submittedName>
</protein>
<name>A0A927N4T3_9ACTN</name>
<dbReference type="Proteomes" id="UP000638648">
    <property type="component" value="Unassembled WGS sequence"/>
</dbReference>
<gene>
    <name evidence="1" type="ORF">HEB94_005800</name>
</gene>
<comment type="caution">
    <text evidence="1">The sequence shown here is derived from an EMBL/GenBank/DDBJ whole genome shotgun (WGS) entry which is preliminary data.</text>
</comment>
<accession>A0A927N4T3</accession>
<sequence>MRNFDKQPWGTTASAIIIEVNYNRRRLRKDPELGYVTPLEARLRYSPHTTLAA</sequence>
<keyword evidence="2" id="KW-1185">Reference proteome</keyword>
<evidence type="ECO:0000313" key="2">
    <source>
        <dbReference type="Proteomes" id="UP000638648"/>
    </source>
</evidence>
<dbReference type="AlphaFoldDB" id="A0A927N4T3"/>
<proteinExistence type="predicted"/>
<evidence type="ECO:0000313" key="1">
    <source>
        <dbReference type="EMBL" id="MBE1608952.1"/>
    </source>
</evidence>
<dbReference type="EMBL" id="JADBEM010000001">
    <property type="protein sequence ID" value="MBE1608952.1"/>
    <property type="molecule type" value="Genomic_DNA"/>
</dbReference>
<reference evidence="1" key="1">
    <citation type="submission" date="2020-10" db="EMBL/GenBank/DDBJ databases">
        <title>Sequencing the genomes of 1000 actinobacteria strains.</title>
        <authorList>
            <person name="Klenk H.-P."/>
        </authorList>
    </citation>
    <scope>NUCLEOTIDE SEQUENCE</scope>
    <source>
        <strain evidence="1">DSM 45354</strain>
    </source>
</reference>
<organism evidence="1 2">
    <name type="scientific">Actinopolymorpha pittospori</name>
    <dbReference type="NCBI Taxonomy" id="648752"/>
    <lineage>
        <taxon>Bacteria</taxon>
        <taxon>Bacillati</taxon>
        <taxon>Actinomycetota</taxon>
        <taxon>Actinomycetes</taxon>
        <taxon>Propionibacteriales</taxon>
        <taxon>Actinopolymorphaceae</taxon>
        <taxon>Actinopolymorpha</taxon>
    </lineage>
</organism>